<feature type="transmembrane region" description="Helical" evidence="1">
    <location>
        <begin position="206"/>
        <end position="225"/>
    </location>
</feature>
<accession>A0ABV5CJ39</accession>
<dbReference type="Proteomes" id="UP001582793">
    <property type="component" value="Unassembled WGS sequence"/>
</dbReference>
<keyword evidence="1" id="KW-0812">Transmembrane</keyword>
<evidence type="ECO:0000313" key="2">
    <source>
        <dbReference type="EMBL" id="MFB6391952.1"/>
    </source>
</evidence>
<evidence type="ECO:0000313" key="3">
    <source>
        <dbReference type="Proteomes" id="UP001582793"/>
    </source>
</evidence>
<comment type="caution">
    <text evidence="2">The sequence shown here is derived from an EMBL/GenBank/DDBJ whole genome shotgun (WGS) entry which is preliminary data.</text>
</comment>
<dbReference type="EMBL" id="JBCGDC010000004">
    <property type="protein sequence ID" value="MFB6391952.1"/>
    <property type="molecule type" value="Genomic_DNA"/>
</dbReference>
<sequence>MNRVLPAARLQLVTWRSMVGWPWGMLAASFAVNVFFYGSMGDLGRTTVTGGLICIYAVVLVALVQSVTQWFPFALGLGVTRRAFYLSHLLLLAAQALLYAVVLYLLGVVEAATDGWGVKLRFFGIPALFLDNPVLQLLGYAVPFLLLGMLGTAVGVVFKRWGTSGLLVLGLVGILVGGALATLITWQGWWNAIGSWFAAQGATALILGWPALLALLLAVAVYPVIRRATP</sequence>
<gene>
    <name evidence="2" type="ORF">AAFH96_02375</name>
</gene>
<organism evidence="2 3">
    <name type="scientific">Polymorphospora lycopeni</name>
    <dbReference type="NCBI Taxonomy" id="3140240"/>
    <lineage>
        <taxon>Bacteria</taxon>
        <taxon>Bacillati</taxon>
        <taxon>Actinomycetota</taxon>
        <taxon>Actinomycetes</taxon>
        <taxon>Micromonosporales</taxon>
        <taxon>Micromonosporaceae</taxon>
        <taxon>Polymorphospora</taxon>
    </lineage>
</organism>
<dbReference type="RefSeq" id="WP_375732846.1">
    <property type="nucleotide sequence ID" value="NZ_JBCGDC010000004.1"/>
</dbReference>
<feature type="transmembrane region" description="Helical" evidence="1">
    <location>
        <begin position="137"/>
        <end position="158"/>
    </location>
</feature>
<name>A0ABV5CJ39_9ACTN</name>
<protein>
    <submittedName>
        <fullName evidence="2">ABC transporter permease</fullName>
    </submittedName>
</protein>
<feature type="transmembrane region" description="Helical" evidence="1">
    <location>
        <begin position="21"/>
        <end position="38"/>
    </location>
</feature>
<proteinExistence type="predicted"/>
<keyword evidence="1" id="KW-0472">Membrane</keyword>
<keyword evidence="3" id="KW-1185">Reference proteome</keyword>
<evidence type="ECO:0000256" key="1">
    <source>
        <dbReference type="SAM" id="Phobius"/>
    </source>
</evidence>
<feature type="transmembrane region" description="Helical" evidence="1">
    <location>
        <begin position="165"/>
        <end position="186"/>
    </location>
</feature>
<feature type="transmembrane region" description="Helical" evidence="1">
    <location>
        <begin position="83"/>
        <end position="106"/>
    </location>
</feature>
<reference evidence="2 3" key="1">
    <citation type="submission" date="2024-04" db="EMBL/GenBank/DDBJ databases">
        <title>Polymorphospora sp. isolated from Baiyangdian Lake in Xiong'an New Area.</title>
        <authorList>
            <person name="Zhang X."/>
            <person name="Liu J."/>
        </authorList>
    </citation>
    <scope>NUCLEOTIDE SEQUENCE [LARGE SCALE GENOMIC DNA]</scope>
    <source>
        <strain evidence="2 3">2-325</strain>
    </source>
</reference>
<feature type="transmembrane region" description="Helical" evidence="1">
    <location>
        <begin position="50"/>
        <end position="71"/>
    </location>
</feature>
<keyword evidence="1" id="KW-1133">Transmembrane helix</keyword>